<feature type="coiled-coil region" evidence="1">
    <location>
        <begin position="72"/>
        <end position="99"/>
    </location>
</feature>
<dbReference type="EMBL" id="CP060633">
    <property type="protein sequence ID" value="QNM03208.1"/>
    <property type="molecule type" value="Genomic_DNA"/>
</dbReference>
<evidence type="ECO:0000313" key="3">
    <source>
        <dbReference type="Proteomes" id="UP000515981"/>
    </source>
</evidence>
<dbReference type="InterPro" id="IPR036679">
    <property type="entry name" value="FlgN-like_sf"/>
</dbReference>
<reference evidence="2 3" key="1">
    <citation type="submission" date="2020-08" db="EMBL/GenBank/DDBJ databases">
        <authorList>
            <person name="Liu C."/>
            <person name="Sun Q."/>
        </authorList>
    </citation>
    <scope>NUCLEOTIDE SEQUENCE [LARGE SCALE GENOMIC DNA]</scope>
    <source>
        <strain evidence="2 3">NSJ-8</strain>
    </source>
</reference>
<sequence length="157" mass="18333">MENQLTILSESLDKKLEVLQKIREYNKRQEEIFSAEKVDMSLFDDAVEEKQRLIDEVVRLDEGFEILYEKLAKELEGNRQRYAAQIRELQAKVAKVTELSVSVQAQEARNKKLVENYFARERAGIGQRRKNAKSAFDYYKSMSGAGYVPPQMYDNKQ</sequence>
<keyword evidence="1" id="KW-0175">Coiled coil</keyword>
<keyword evidence="3" id="KW-1185">Reference proteome</keyword>
<organism evidence="2 3">
    <name type="scientific">Simiaoa sunii</name>
    <dbReference type="NCBI Taxonomy" id="2763672"/>
    <lineage>
        <taxon>Bacteria</taxon>
        <taxon>Bacillati</taxon>
        <taxon>Bacillota</taxon>
        <taxon>Clostridia</taxon>
        <taxon>Lachnospirales</taxon>
        <taxon>Lachnospiraceae</taxon>
        <taxon>Simiaoa</taxon>
    </lineage>
</organism>
<gene>
    <name evidence="2" type="ORF">H9Q77_03430</name>
</gene>
<dbReference type="AlphaFoldDB" id="A0A7G9FXC6"/>
<evidence type="ECO:0000313" key="2">
    <source>
        <dbReference type="EMBL" id="QNM03208.1"/>
    </source>
</evidence>
<accession>A0A7G9FXC6</accession>
<protein>
    <submittedName>
        <fullName evidence="2">Flagellar protein FliT</fullName>
    </submittedName>
</protein>
<dbReference type="GO" id="GO:0044780">
    <property type="term" value="P:bacterial-type flagellum assembly"/>
    <property type="evidence" value="ECO:0007669"/>
    <property type="project" value="InterPro"/>
</dbReference>
<name>A0A7G9FXC6_9FIRM</name>
<keyword evidence="2" id="KW-0282">Flagellum</keyword>
<dbReference type="KEGG" id="ssun:H9Q77_03430"/>
<keyword evidence="2" id="KW-0966">Cell projection</keyword>
<evidence type="ECO:0000256" key="1">
    <source>
        <dbReference type="SAM" id="Coils"/>
    </source>
</evidence>
<keyword evidence="2" id="KW-0969">Cilium</keyword>
<dbReference type="Proteomes" id="UP000515981">
    <property type="component" value="Chromosome"/>
</dbReference>
<dbReference type="SUPFAM" id="SSF140566">
    <property type="entry name" value="FlgN-like"/>
    <property type="match status" value="1"/>
</dbReference>
<dbReference type="RefSeq" id="WP_118551118.1">
    <property type="nucleotide sequence ID" value="NZ_CP060633.1"/>
</dbReference>
<proteinExistence type="predicted"/>